<evidence type="ECO:0000256" key="1">
    <source>
        <dbReference type="SAM" id="MobiDB-lite"/>
    </source>
</evidence>
<evidence type="ECO:0008006" key="4">
    <source>
        <dbReference type="Google" id="ProtNLM"/>
    </source>
</evidence>
<dbReference type="EMBL" id="JBBIAA010000007">
    <property type="protein sequence ID" value="MEJ5945313.1"/>
    <property type="molecule type" value="Genomic_DNA"/>
</dbReference>
<dbReference type="InterPro" id="IPR027417">
    <property type="entry name" value="P-loop_NTPase"/>
</dbReference>
<dbReference type="RefSeq" id="WP_339574698.1">
    <property type="nucleotide sequence ID" value="NZ_JBBIAA010000007.1"/>
</dbReference>
<dbReference type="PANTHER" id="PTHR32309">
    <property type="entry name" value="TYROSINE-PROTEIN KINASE"/>
    <property type="match status" value="1"/>
</dbReference>
<dbReference type="PANTHER" id="PTHR32309:SF31">
    <property type="entry name" value="CAPSULAR EXOPOLYSACCHARIDE FAMILY"/>
    <property type="match status" value="1"/>
</dbReference>
<dbReference type="InterPro" id="IPR050445">
    <property type="entry name" value="Bact_polysacc_biosynth/exp"/>
</dbReference>
<name>A0ABU8RJZ5_9ACTN</name>
<protein>
    <recommendedName>
        <fullName evidence="4">Subunit length determinant protein</fullName>
    </recommendedName>
</protein>
<dbReference type="SUPFAM" id="SSF52540">
    <property type="entry name" value="P-loop containing nucleoside triphosphate hydrolases"/>
    <property type="match status" value="1"/>
</dbReference>
<accession>A0ABU8RJZ5</accession>
<dbReference type="Gene3D" id="3.40.50.300">
    <property type="entry name" value="P-loop containing nucleotide triphosphate hydrolases"/>
    <property type="match status" value="1"/>
</dbReference>
<gene>
    <name evidence="2" type="ORF">WDZ17_08405</name>
</gene>
<feature type="compositionally biased region" description="Basic and acidic residues" evidence="1">
    <location>
        <begin position="550"/>
        <end position="559"/>
    </location>
</feature>
<evidence type="ECO:0000313" key="3">
    <source>
        <dbReference type="Proteomes" id="UP001387100"/>
    </source>
</evidence>
<reference evidence="2 3" key="1">
    <citation type="journal article" date="2017" name="Int. J. Syst. Evol. Microbiol.">
        <title>Pseudokineococcus basanitobsidens sp. nov., isolated from volcanic rock.</title>
        <authorList>
            <person name="Lee D.W."/>
            <person name="Park M.Y."/>
            <person name="Kim J.J."/>
            <person name="Kim B.S."/>
        </authorList>
    </citation>
    <scope>NUCLEOTIDE SEQUENCE [LARGE SCALE GENOMIC DNA]</scope>
    <source>
        <strain evidence="2 3">DSM 103726</strain>
    </source>
</reference>
<organism evidence="2 3">
    <name type="scientific">Pseudokineococcus basanitobsidens</name>
    <dbReference type="NCBI Taxonomy" id="1926649"/>
    <lineage>
        <taxon>Bacteria</taxon>
        <taxon>Bacillati</taxon>
        <taxon>Actinomycetota</taxon>
        <taxon>Actinomycetes</taxon>
        <taxon>Kineosporiales</taxon>
        <taxon>Kineosporiaceae</taxon>
        <taxon>Pseudokineococcus</taxon>
    </lineage>
</organism>
<feature type="region of interest" description="Disordered" evidence="1">
    <location>
        <begin position="487"/>
        <end position="565"/>
    </location>
</feature>
<dbReference type="Proteomes" id="UP001387100">
    <property type="component" value="Unassembled WGS sequence"/>
</dbReference>
<keyword evidence="3" id="KW-1185">Reference proteome</keyword>
<feature type="compositionally biased region" description="Low complexity" evidence="1">
    <location>
        <begin position="503"/>
        <end position="516"/>
    </location>
</feature>
<sequence length="565" mass="56433">MRRPTATRLGATQVALVAVLLAALVGALVGGLVGASRAVSSTATTLLALQPDSSVSSDADASLDPSVDVSDAFLQTELVYLNSDRFVSSVEDTVGDDVDVEATRVNQSNVVQVSATADSPEVALAASEAAASSYVDQRTQAASDRLDTQAAAVQDQLDIVLQQIASATDGAVLPPDSSQSTALQGRYENLLTLSSSIALARQASDQGATVLQPAVLAEPDGVSPTALGVVLGALLGALVGAGGALVWRQRSTTLRGESDLVGVERVLAPRAPATGADLLLPAGAGATSALARAAQRQSAQLLAGRDDAPVVVAFVGATEGAGTSVVAVHHAAAMARRAPVLLVCAGDAAPDAGPAPAGRLPGVDRHARGLLDLGVAGREPLTAQDVMAVVQASEVDGLLVVTAGTRPGRVGDLEHLVGRGLVAALRGTGHDVVVDAPSLDRSGAGPRLADAADVTALVVGVGASSRDDVQVGVRALTRDGVAPAVLLDEPITGRRHRSPGRPAPAAAEPAGGARPAPRADRGGAGGLRGDLGLAPGDAEVSEGSAGPQDRGQDPRHERTGSGGRR</sequence>
<comment type="caution">
    <text evidence="2">The sequence shown here is derived from an EMBL/GenBank/DDBJ whole genome shotgun (WGS) entry which is preliminary data.</text>
</comment>
<evidence type="ECO:0000313" key="2">
    <source>
        <dbReference type="EMBL" id="MEJ5945313.1"/>
    </source>
</evidence>
<proteinExistence type="predicted"/>